<comment type="caution">
    <text evidence="1">The sequence shown here is derived from an EMBL/GenBank/DDBJ whole genome shotgun (WGS) entry which is preliminary data.</text>
</comment>
<dbReference type="Gene3D" id="3.30.530.20">
    <property type="match status" value="1"/>
</dbReference>
<dbReference type="RefSeq" id="WP_154365183.1">
    <property type="nucleotide sequence ID" value="NZ_WKJM01000008.1"/>
</dbReference>
<dbReference type="Pfam" id="PF10604">
    <property type="entry name" value="Polyketide_cyc2"/>
    <property type="match status" value="1"/>
</dbReference>
<name>A0A6L5QFC3_9BURK</name>
<reference evidence="1 2" key="1">
    <citation type="submission" date="2019-11" db="EMBL/GenBank/DDBJ databases">
        <title>Novel species isolated from a subtropical stream in China.</title>
        <authorList>
            <person name="Lu H."/>
        </authorList>
    </citation>
    <scope>NUCLEOTIDE SEQUENCE [LARGE SCALE GENOMIC DNA]</scope>
    <source>
        <strain evidence="1 2">FT25W</strain>
    </source>
</reference>
<protein>
    <submittedName>
        <fullName evidence="1">SRPBCC family protein</fullName>
    </submittedName>
</protein>
<dbReference type="Proteomes" id="UP000481037">
    <property type="component" value="Unassembled WGS sequence"/>
</dbReference>
<dbReference type="SUPFAM" id="SSF55961">
    <property type="entry name" value="Bet v1-like"/>
    <property type="match status" value="1"/>
</dbReference>
<dbReference type="PANTHER" id="PTHR39332">
    <property type="entry name" value="BLL4707 PROTEIN"/>
    <property type="match status" value="1"/>
</dbReference>
<dbReference type="PANTHER" id="PTHR39332:SF7">
    <property type="entry name" value="SRPBCC FAMILY PROTEIN"/>
    <property type="match status" value="1"/>
</dbReference>
<evidence type="ECO:0000313" key="2">
    <source>
        <dbReference type="Proteomes" id="UP000481037"/>
    </source>
</evidence>
<gene>
    <name evidence="1" type="ORF">GJ697_11475</name>
</gene>
<keyword evidence="2" id="KW-1185">Reference proteome</keyword>
<sequence length="135" mass="14920">MASTIASITLPVAADRVWQLIGGFNALPDWLPYIPRSELSEGGRVRTLANPAGEAIVERLEQFNDKERYYSYSILKAPFPSRDYLATLRVIPQGDASSVVEWSGSFTPVGVSEEEITQLFHGIYTDGLQALKESL</sequence>
<dbReference type="EMBL" id="WKJM01000008">
    <property type="protein sequence ID" value="MRX08457.1"/>
    <property type="molecule type" value="Genomic_DNA"/>
</dbReference>
<evidence type="ECO:0000313" key="1">
    <source>
        <dbReference type="EMBL" id="MRX08457.1"/>
    </source>
</evidence>
<dbReference type="AlphaFoldDB" id="A0A6L5QFC3"/>
<dbReference type="InterPro" id="IPR019587">
    <property type="entry name" value="Polyketide_cyclase/dehydratase"/>
</dbReference>
<dbReference type="CDD" id="cd07821">
    <property type="entry name" value="PYR_PYL_RCAR_like"/>
    <property type="match status" value="1"/>
</dbReference>
<proteinExistence type="predicted"/>
<organism evidence="1 2">
    <name type="scientific">Duganella alba</name>
    <dbReference type="NCBI Taxonomy" id="2666081"/>
    <lineage>
        <taxon>Bacteria</taxon>
        <taxon>Pseudomonadati</taxon>
        <taxon>Pseudomonadota</taxon>
        <taxon>Betaproteobacteria</taxon>
        <taxon>Burkholderiales</taxon>
        <taxon>Oxalobacteraceae</taxon>
        <taxon>Telluria group</taxon>
        <taxon>Duganella</taxon>
    </lineage>
</organism>
<dbReference type="InterPro" id="IPR023393">
    <property type="entry name" value="START-like_dom_sf"/>
</dbReference>
<accession>A0A6L5QFC3</accession>